<accession>A0A679KJE8</accession>
<feature type="domain" description="TrwC relaxase" evidence="2">
    <location>
        <begin position="63"/>
        <end position="336"/>
    </location>
</feature>
<dbReference type="SUPFAM" id="SSF55464">
    <property type="entry name" value="Origin of replication-binding domain, RBD-like"/>
    <property type="match status" value="1"/>
</dbReference>
<name>A0A679KJE8_9HYPH</name>
<dbReference type="Gene3D" id="3.40.50.300">
    <property type="entry name" value="P-loop containing nucleotide triphosphate hydrolases"/>
    <property type="match status" value="1"/>
</dbReference>
<dbReference type="NCBIfam" id="NF041492">
    <property type="entry name" value="MobF"/>
    <property type="match status" value="1"/>
</dbReference>
<dbReference type="AlphaFoldDB" id="A0A679KJE8"/>
<sequence length="1165" mass="125668">MMTYLTGRVSTPGLAMARHLMQVTLPPDLKEVAAYYGWSNDLPGAGTDRGPAPRSRQDLDPRLARLLGLDLAAPLDLATVANLLAGHSSDGRPIPGKQIQAGERVTFIDLCFSSDKSVSIAWALAPTEAERAVIALAHRDAVEATMTQAVAPLIGRARRGKAGCGGSEAGATAWLAFDHWTSRPTPGEPKHSGLQTHGDPQIHTHNTVLSVVLTPDGRIGSLDLQRMRGRVHELGAIYQAYLARNLRRAGIAAVLDPQHGCARITEIPDAVRTAFAKRTLIGTAAAYTRAETLGLDWNELDERARIALLKQGVQGDPRSAKRDDLGDRAAWQAEAMAMGYAHLSVLGTEPTRPAPSRLERLERAYATALDLIEPELESKAVLNESRIRLAAARALIATGIEAPDEVEAILGLIQTRGVRQEGAQVTLLPSAGDAYDDGSGWQRTTRSYTTGLHLERERELIALVREAAMERAGALDERAITLAATRSGRDFAGTEHGRTQRAAMDRLGTGAAFTAVIGVAGSGKTTLLQPLVDAYGTAGARVYGTALGWKQTRALAETGIPTNRCLALAKLLVDAEQGKLVLGPDAVVVIDELGQVGTRDLLRLMRLRATHGRFRVLAVGDPRQCASVAAGPVIELLRQALGAEAIPEIRTSVRQRDERERETTGLFREGRAAEALTRKRADGTARLVAGDGVQVAEAVADLWWERRTLHANDPNYTLSVSTPTNADALVLAHAIRARRRAAAELQGPDFRVQATDNVGRRFELDVAVGDRVRLFARTPARSDSGQTMEIGVNGSVLIVEAITFEGMRLRDAQGRSGRVAWSTLLRPDGDPNEPRYKLAYGDVMTIDSIQGVTSEESIFVMPRGSDLVDASRGYTAASRHRGDSYIICSEAAERAALERRRPIGASRTVTEDEIWDRVAANLTREPAAVTATMLVAGARAAQTSARQTLALSLAPVEAAENRGLIRASLRRGVGRGREVTQMAAWAERVAEPLAHQLADTAALARHLVGAKMISPPREAIEEAEPVGFGRVRMLRRREVWAHESMGPIDQQLSRVAGLAQSLTGASTGVMSRPGQLAQRFSHRRALQRIDDWARSLGDWLELNLQATGELLKAIAGKSSKASELGTQSEPMPVGFVADPTMEEKRVRRKPIKERSVRKGGGGPER</sequence>
<feature type="region of interest" description="Disordered" evidence="1">
    <location>
        <begin position="181"/>
        <end position="200"/>
    </location>
</feature>
<proteinExistence type="predicted"/>
<dbReference type="Pfam" id="PF08751">
    <property type="entry name" value="TrwC"/>
    <property type="match status" value="1"/>
</dbReference>
<feature type="region of interest" description="Disordered" evidence="1">
    <location>
        <begin position="1119"/>
        <end position="1165"/>
    </location>
</feature>
<evidence type="ECO:0000259" key="2">
    <source>
        <dbReference type="Pfam" id="PF08751"/>
    </source>
</evidence>
<protein>
    <recommendedName>
        <fullName evidence="2">TrwC relaxase domain-containing protein</fullName>
    </recommendedName>
</protein>
<evidence type="ECO:0000313" key="3">
    <source>
        <dbReference type="EMBL" id="CAA2145569.1"/>
    </source>
</evidence>
<gene>
    <name evidence="3" type="ORF">MBLL_04695</name>
</gene>
<keyword evidence="3" id="KW-0614">Plasmid</keyword>
<feature type="compositionally biased region" description="Basic residues" evidence="1">
    <location>
        <begin position="1146"/>
        <end position="1157"/>
    </location>
</feature>
<reference evidence="3" key="1">
    <citation type="submission" date="2019-12" db="EMBL/GenBank/DDBJ databases">
        <authorList>
            <person name="Cremers G."/>
        </authorList>
    </citation>
    <scope>NUCLEOTIDE SEQUENCE</scope>
    <source>
        <strain evidence="3">Mbul2</strain>
        <plasmid evidence="3">3</plasmid>
    </source>
</reference>
<dbReference type="RefSeq" id="WP_056160247.1">
    <property type="nucleotide sequence ID" value="NZ_LR743512.1"/>
</dbReference>
<dbReference type="InterPro" id="IPR027417">
    <property type="entry name" value="P-loop_NTPase"/>
</dbReference>
<dbReference type="Pfam" id="PF13604">
    <property type="entry name" value="AAA_30"/>
    <property type="match status" value="1"/>
</dbReference>
<dbReference type="InterPro" id="IPR014862">
    <property type="entry name" value="TrwC"/>
</dbReference>
<dbReference type="EMBL" id="LR743512">
    <property type="protein sequence ID" value="CAA2145569.1"/>
    <property type="molecule type" value="Genomic_DNA"/>
</dbReference>
<organism evidence="3">
    <name type="scientific">Methylobacterium bullatum</name>
    <dbReference type="NCBI Taxonomy" id="570505"/>
    <lineage>
        <taxon>Bacteria</taxon>
        <taxon>Pseudomonadati</taxon>
        <taxon>Pseudomonadota</taxon>
        <taxon>Alphaproteobacteria</taxon>
        <taxon>Hyphomicrobiales</taxon>
        <taxon>Methylobacteriaceae</taxon>
        <taxon>Methylobacterium</taxon>
    </lineage>
</organism>
<geneLocation type="plasmid" evidence="3">
    <name>3</name>
</geneLocation>
<evidence type="ECO:0000256" key="1">
    <source>
        <dbReference type="SAM" id="MobiDB-lite"/>
    </source>
</evidence>
<dbReference type="SUPFAM" id="SSF52540">
    <property type="entry name" value="P-loop containing nucleoside triphosphate hydrolases"/>
    <property type="match status" value="2"/>
</dbReference>
<feature type="compositionally biased region" description="Polar residues" evidence="1">
    <location>
        <begin position="1119"/>
        <end position="1129"/>
    </location>
</feature>